<name>A0A1Z4BZN6_9GAMM</name>
<dbReference type="EMBL" id="CP022129">
    <property type="protein sequence ID" value="ASF46748.1"/>
    <property type="molecule type" value="Genomic_DNA"/>
</dbReference>
<accession>A0A1Z4BZN6</accession>
<keyword evidence="5" id="KW-1185">Reference proteome</keyword>
<feature type="domain" description="Flavin reductase like" evidence="3">
    <location>
        <begin position="9"/>
        <end position="153"/>
    </location>
</feature>
<reference evidence="4 5" key="1">
    <citation type="submission" date="2017-06" db="EMBL/GenBank/DDBJ databases">
        <title>Genome Sequencing of the methanotroph Methylovulum psychrotolerants str. HV10-M2 isolated from a high-altitude environment.</title>
        <authorList>
            <person name="Mateos-Rivera A."/>
        </authorList>
    </citation>
    <scope>NUCLEOTIDE SEQUENCE [LARGE SCALE GENOMIC DNA]</scope>
    <source>
        <strain evidence="4 5">HV10_M2</strain>
    </source>
</reference>
<dbReference type="GO" id="GO:0042602">
    <property type="term" value="F:riboflavin reductase (NADPH) activity"/>
    <property type="evidence" value="ECO:0007669"/>
    <property type="project" value="TreeGrafter"/>
</dbReference>
<dbReference type="Proteomes" id="UP000197019">
    <property type="component" value="Chromosome"/>
</dbReference>
<dbReference type="InterPro" id="IPR012349">
    <property type="entry name" value="Split_barrel_FMN-bd"/>
</dbReference>
<dbReference type="InterPro" id="IPR002563">
    <property type="entry name" value="Flavin_Rdtase-like_dom"/>
</dbReference>
<proteinExistence type="inferred from homology"/>
<gene>
    <name evidence="4" type="ORF">CEK71_12055</name>
</gene>
<dbReference type="Gene3D" id="2.30.110.10">
    <property type="entry name" value="Electron Transport, Fmn-binding Protein, Chain A"/>
    <property type="match status" value="1"/>
</dbReference>
<dbReference type="GO" id="GO:0010181">
    <property type="term" value="F:FMN binding"/>
    <property type="evidence" value="ECO:0007669"/>
    <property type="project" value="InterPro"/>
</dbReference>
<dbReference type="SMART" id="SM00903">
    <property type="entry name" value="Flavin_Reduct"/>
    <property type="match status" value="1"/>
</dbReference>
<dbReference type="RefSeq" id="WP_088619620.1">
    <property type="nucleotide sequence ID" value="NZ_CP022129.1"/>
</dbReference>
<evidence type="ECO:0000313" key="4">
    <source>
        <dbReference type="EMBL" id="ASF46748.1"/>
    </source>
</evidence>
<dbReference type="Pfam" id="PF01613">
    <property type="entry name" value="Flavin_Reduct"/>
    <property type="match status" value="1"/>
</dbReference>
<sequence length="162" mass="17644">MNEPLSALLKHINSGVYIIGVSNGEQQHAFTAAWVMQVSFRPPLLAISVNPHNHSYQLLQAGGVCSVNVLNHQQLAVAEHFGRTDLPDKMAGFVWQQDRTGAPILASALAYFDCRVSHYADAGDHKLVFCEVVAAQKLHDGKPMLYGQTGDMDGSSKLYPSP</sequence>
<dbReference type="AlphaFoldDB" id="A0A1Z4BZN6"/>
<dbReference type="SUPFAM" id="SSF50475">
    <property type="entry name" value="FMN-binding split barrel"/>
    <property type="match status" value="1"/>
</dbReference>
<evidence type="ECO:0000313" key="5">
    <source>
        <dbReference type="Proteomes" id="UP000197019"/>
    </source>
</evidence>
<dbReference type="KEGG" id="mpsy:CEK71_12055"/>
<dbReference type="PANTHER" id="PTHR30466:SF11">
    <property type="entry name" value="FLAVIN-DEPENDENT MONOOXYGENASE, REDUCTASE SUBUNIT HSAB"/>
    <property type="match status" value="1"/>
</dbReference>
<dbReference type="OrthoDB" id="6401628at2"/>
<dbReference type="PANTHER" id="PTHR30466">
    <property type="entry name" value="FLAVIN REDUCTASE"/>
    <property type="match status" value="1"/>
</dbReference>
<keyword evidence="2" id="KW-0560">Oxidoreductase</keyword>
<comment type="similarity">
    <text evidence="1">Belongs to the non-flavoprotein flavin reductase family.</text>
</comment>
<protein>
    <submittedName>
        <fullName evidence="4">Flavin reductase</fullName>
    </submittedName>
</protein>
<evidence type="ECO:0000256" key="2">
    <source>
        <dbReference type="ARBA" id="ARBA00023002"/>
    </source>
</evidence>
<organism evidence="4 5">
    <name type="scientific">Methylovulum psychrotolerans</name>
    <dbReference type="NCBI Taxonomy" id="1704499"/>
    <lineage>
        <taxon>Bacteria</taxon>
        <taxon>Pseudomonadati</taxon>
        <taxon>Pseudomonadota</taxon>
        <taxon>Gammaproteobacteria</taxon>
        <taxon>Methylococcales</taxon>
        <taxon>Methylococcaceae</taxon>
        <taxon>Methylovulum</taxon>
    </lineage>
</organism>
<evidence type="ECO:0000256" key="1">
    <source>
        <dbReference type="ARBA" id="ARBA00008898"/>
    </source>
</evidence>
<dbReference type="InterPro" id="IPR050268">
    <property type="entry name" value="NADH-dep_flavin_reductase"/>
</dbReference>
<evidence type="ECO:0000259" key="3">
    <source>
        <dbReference type="SMART" id="SM00903"/>
    </source>
</evidence>